<sequence>MSTHPQIQVLPADHIPCNTADPNGLANPSPQDIQALVNGISNPSPHLLQTLVAAVIQQAINQSVNQDANSQGRSVYNRSNRFGVWNVADNMTCGEVKIVGRLEQKKNNSQSPSSIPREILSPQSNDYTVNVGNDYCLGNDGQNCTFGDTVINQNDSDQPFADETASSSPSQATMPPSAGVPNGNTSAPRPSALRKVINEDNVGCILSTGNDSRFSSVTIRCDGVQAGSKNGGRANSAPLTAGAAPQ</sequence>
<evidence type="ECO:0000256" key="1">
    <source>
        <dbReference type="SAM" id="MobiDB-lite"/>
    </source>
</evidence>
<feature type="compositionally biased region" description="Polar residues" evidence="1">
    <location>
        <begin position="148"/>
        <end position="157"/>
    </location>
</feature>
<reference evidence="2 3" key="1">
    <citation type="submission" date="2024-02" db="EMBL/GenBank/DDBJ databases">
        <title>A draft genome for the cacao thread blight pathogen Marasmius crinis-equi.</title>
        <authorList>
            <person name="Cohen S.P."/>
            <person name="Baruah I.K."/>
            <person name="Amoako-Attah I."/>
            <person name="Bukari Y."/>
            <person name="Meinhardt L.W."/>
            <person name="Bailey B.A."/>
        </authorList>
    </citation>
    <scope>NUCLEOTIDE SEQUENCE [LARGE SCALE GENOMIC DNA]</scope>
    <source>
        <strain evidence="2 3">GH-76</strain>
    </source>
</reference>
<dbReference type="Proteomes" id="UP001465976">
    <property type="component" value="Unassembled WGS sequence"/>
</dbReference>
<name>A0ABR3FEH7_9AGAR</name>
<keyword evidence="3" id="KW-1185">Reference proteome</keyword>
<proteinExistence type="predicted"/>
<feature type="region of interest" description="Disordered" evidence="1">
    <location>
        <begin position="224"/>
        <end position="246"/>
    </location>
</feature>
<accession>A0ABR3FEH7</accession>
<organism evidence="2 3">
    <name type="scientific">Marasmius crinis-equi</name>
    <dbReference type="NCBI Taxonomy" id="585013"/>
    <lineage>
        <taxon>Eukaryota</taxon>
        <taxon>Fungi</taxon>
        <taxon>Dikarya</taxon>
        <taxon>Basidiomycota</taxon>
        <taxon>Agaricomycotina</taxon>
        <taxon>Agaricomycetes</taxon>
        <taxon>Agaricomycetidae</taxon>
        <taxon>Agaricales</taxon>
        <taxon>Marasmiineae</taxon>
        <taxon>Marasmiaceae</taxon>
        <taxon>Marasmius</taxon>
    </lineage>
</organism>
<feature type="region of interest" description="Disordered" evidence="1">
    <location>
        <begin position="104"/>
        <end position="123"/>
    </location>
</feature>
<comment type="caution">
    <text evidence="2">The sequence shown here is derived from an EMBL/GenBank/DDBJ whole genome shotgun (WGS) entry which is preliminary data.</text>
</comment>
<feature type="region of interest" description="Disordered" evidence="1">
    <location>
        <begin position="148"/>
        <end position="190"/>
    </location>
</feature>
<gene>
    <name evidence="2" type="ORF">V5O48_008405</name>
</gene>
<evidence type="ECO:0000313" key="3">
    <source>
        <dbReference type="Proteomes" id="UP001465976"/>
    </source>
</evidence>
<protein>
    <submittedName>
        <fullName evidence="2">Uncharacterized protein</fullName>
    </submittedName>
</protein>
<dbReference type="EMBL" id="JBAHYK010000491">
    <property type="protein sequence ID" value="KAL0573550.1"/>
    <property type="molecule type" value="Genomic_DNA"/>
</dbReference>
<feature type="compositionally biased region" description="Polar residues" evidence="1">
    <location>
        <begin position="164"/>
        <end position="174"/>
    </location>
</feature>
<feature type="non-terminal residue" evidence="2">
    <location>
        <position position="246"/>
    </location>
</feature>
<evidence type="ECO:0000313" key="2">
    <source>
        <dbReference type="EMBL" id="KAL0573550.1"/>
    </source>
</evidence>